<evidence type="ECO:0000313" key="3">
    <source>
        <dbReference type="Proteomes" id="UP000620670"/>
    </source>
</evidence>
<dbReference type="InterPro" id="IPR029787">
    <property type="entry name" value="Nucleotide_cyclase"/>
</dbReference>
<dbReference type="EMBL" id="JAELXT010000034">
    <property type="protein sequence ID" value="MBJ6127913.1"/>
    <property type="molecule type" value="Genomic_DNA"/>
</dbReference>
<dbReference type="Gene3D" id="3.30.70.1230">
    <property type="entry name" value="Nucleotide cyclase"/>
    <property type="match status" value="1"/>
</dbReference>
<feature type="domain" description="Guanylate cyclase" evidence="1">
    <location>
        <begin position="206"/>
        <end position="340"/>
    </location>
</feature>
<dbReference type="InterPro" id="IPR050697">
    <property type="entry name" value="Adenylyl/Guanylyl_Cyclase_3/4"/>
</dbReference>
<dbReference type="PROSITE" id="PS50125">
    <property type="entry name" value="GUANYLATE_CYCLASE_2"/>
    <property type="match status" value="1"/>
</dbReference>
<dbReference type="RefSeq" id="WP_199051131.1">
    <property type="nucleotide sequence ID" value="NZ_JAELXT010000034.1"/>
</dbReference>
<reference evidence="3" key="1">
    <citation type="submission" date="2020-12" db="EMBL/GenBank/DDBJ databases">
        <title>Hymenobacter sp.</title>
        <authorList>
            <person name="Kim M.K."/>
        </authorList>
    </citation>
    <scope>NUCLEOTIDE SEQUENCE [LARGE SCALE GENOMIC DNA]</scope>
    <source>
        <strain evidence="3">BT325</strain>
    </source>
</reference>
<dbReference type="CDD" id="cd07302">
    <property type="entry name" value="CHD"/>
    <property type="match status" value="1"/>
</dbReference>
<accession>A0ABS0Y6J7</accession>
<sequence length="390" mass="43253">MDHTEAFARWLASEAPHGTVQGLFAGFCQEVVRSGIPVWRASLGLEVLHPEVSGWQHVWTNESLSVRGSDRATAATSPSYLNSPTRIVDETARPFRRRLEAPLPDLPLLEELRLAGATDYVMYPLPFLDQTRTAVISFATQHPQGFDAISFDRLEFGAKLLSPYLERHVLRRIAVDLLDTYVGPRTGQRIIEGRVDRGAVEMIEAAIWFADLRGFTFLSEQAPIPVVLTHLNAWFGIIGEVVEAHGGEVLKFIGDAVLAIFPNSGEHDRMAACRRALAAAQEFCRRSEAENVLRRSSGSPPLEHGLALHVGEVAYGNVGASRRLDFTVIGPAVNRASRLLDLAKRLNRPVLVSHALAREVDHPLVDLGRHQLRDVEKPQRVFTLPEQDLV</sequence>
<dbReference type="PANTHER" id="PTHR43081:SF11">
    <property type="entry name" value="BLR2264 PROTEIN"/>
    <property type="match status" value="1"/>
</dbReference>
<proteinExistence type="predicted"/>
<dbReference type="SMART" id="SM00044">
    <property type="entry name" value="CYCc"/>
    <property type="match status" value="1"/>
</dbReference>
<dbReference type="InterPro" id="IPR001054">
    <property type="entry name" value="A/G_cyclase"/>
</dbReference>
<dbReference type="SUPFAM" id="SSF55073">
    <property type="entry name" value="Nucleotide cyclase"/>
    <property type="match status" value="1"/>
</dbReference>
<gene>
    <name evidence="2" type="ORF">JAO75_21170</name>
</gene>
<comment type="caution">
    <text evidence="2">The sequence shown here is derived from an EMBL/GenBank/DDBJ whole genome shotgun (WGS) entry which is preliminary data.</text>
</comment>
<protein>
    <submittedName>
        <fullName evidence="2">Adenylate/guanylate cyclase domain-containing protein</fullName>
    </submittedName>
</protein>
<dbReference type="PANTHER" id="PTHR43081">
    <property type="entry name" value="ADENYLATE CYCLASE, TERMINAL-DIFFERENTIATION SPECIFIC-RELATED"/>
    <property type="match status" value="1"/>
</dbReference>
<dbReference type="Pfam" id="PF00211">
    <property type="entry name" value="Guanylate_cyc"/>
    <property type="match status" value="1"/>
</dbReference>
<keyword evidence="3" id="KW-1185">Reference proteome</keyword>
<evidence type="ECO:0000259" key="1">
    <source>
        <dbReference type="PROSITE" id="PS50125"/>
    </source>
</evidence>
<dbReference type="Proteomes" id="UP000620670">
    <property type="component" value="Unassembled WGS sequence"/>
</dbReference>
<organism evidence="2 3">
    <name type="scientific">Microvirga splendida</name>
    <dbReference type="NCBI Taxonomy" id="2795727"/>
    <lineage>
        <taxon>Bacteria</taxon>
        <taxon>Pseudomonadati</taxon>
        <taxon>Pseudomonadota</taxon>
        <taxon>Alphaproteobacteria</taxon>
        <taxon>Hyphomicrobiales</taxon>
        <taxon>Methylobacteriaceae</taxon>
        <taxon>Microvirga</taxon>
    </lineage>
</organism>
<name>A0ABS0Y6J7_9HYPH</name>
<evidence type="ECO:0000313" key="2">
    <source>
        <dbReference type="EMBL" id="MBJ6127913.1"/>
    </source>
</evidence>